<feature type="signal peptide" evidence="2">
    <location>
        <begin position="1"/>
        <end position="22"/>
    </location>
</feature>
<dbReference type="EMBL" id="JBHSEH010000017">
    <property type="protein sequence ID" value="MFC4427130.1"/>
    <property type="molecule type" value="Genomic_DNA"/>
</dbReference>
<organism evidence="4 5">
    <name type="scientific">Deinococcus navajonensis</name>
    <dbReference type="NCBI Taxonomy" id="309884"/>
    <lineage>
        <taxon>Bacteria</taxon>
        <taxon>Thermotogati</taxon>
        <taxon>Deinococcota</taxon>
        <taxon>Deinococci</taxon>
        <taxon>Deinococcales</taxon>
        <taxon>Deinococcaceae</taxon>
        <taxon>Deinococcus</taxon>
    </lineage>
</organism>
<dbReference type="SMART" id="SM00327">
    <property type="entry name" value="VWA"/>
    <property type="match status" value="1"/>
</dbReference>
<comment type="caution">
    <text evidence="4">The sequence shown here is derived from an EMBL/GenBank/DDBJ whole genome shotgun (WGS) entry which is preliminary data.</text>
</comment>
<dbReference type="CDD" id="cd00198">
    <property type="entry name" value="vWFA"/>
    <property type="match status" value="1"/>
</dbReference>
<feature type="domain" description="VWFA" evidence="3">
    <location>
        <begin position="39"/>
        <end position="195"/>
    </location>
</feature>
<reference evidence="5" key="1">
    <citation type="journal article" date="2019" name="Int. J. Syst. Evol. Microbiol.">
        <title>The Global Catalogue of Microorganisms (GCM) 10K type strain sequencing project: providing services to taxonomists for standard genome sequencing and annotation.</title>
        <authorList>
            <consortium name="The Broad Institute Genomics Platform"/>
            <consortium name="The Broad Institute Genome Sequencing Center for Infectious Disease"/>
            <person name="Wu L."/>
            <person name="Ma J."/>
        </authorList>
    </citation>
    <scope>NUCLEOTIDE SEQUENCE [LARGE SCALE GENOMIC DNA]</scope>
    <source>
        <strain evidence="5">CCUG 56029</strain>
    </source>
</reference>
<feature type="chain" id="PRO_5047146068" evidence="2">
    <location>
        <begin position="23"/>
        <end position="546"/>
    </location>
</feature>
<dbReference type="InterPro" id="IPR002035">
    <property type="entry name" value="VWF_A"/>
</dbReference>
<name>A0ABV8XS21_9DEIO</name>
<evidence type="ECO:0000256" key="1">
    <source>
        <dbReference type="SAM" id="Phobius"/>
    </source>
</evidence>
<dbReference type="RefSeq" id="WP_380040311.1">
    <property type="nucleotide sequence ID" value="NZ_JBHSEH010000017.1"/>
</dbReference>
<evidence type="ECO:0000313" key="5">
    <source>
        <dbReference type="Proteomes" id="UP001595998"/>
    </source>
</evidence>
<dbReference type="PROSITE" id="PS50234">
    <property type="entry name" value="VWFA"/>
    <property type="match status" value="1"/>
</dbReference>
<dbReference type="Proteomes" id="UP001595998">
    <property type="component" value="Unassembled WGS sequence"/>
</dbReference>
<dbReference type="SUPFAM" id="SSF53300">
    <property type="entry name" value="vWA-like"/>
    <property type="match status" value="1"/>
</dbReference>
<evidence type="ECO:0000256" key="2">
    <source>
        <dbReference type="SAM" id="SignalP"/>
    </source>
</evidence>
<dbReference type="Pfam" id="PF13519">
    <property type="entry name" value="VWA_2"/>
    <property type="match status" value="1"/>
</dbReference>
<keyword evidence="1" id="KW-0472">Membrane</keyword>
<dbReference type="InterPro" id="IPR036465">
    <property type="entry name" value="vWFA_dom_sf"/>
</dbReference>
<feature type="transmembrane region" description="Helical" evidence="1">
    <location>
        <begin position="433"/>
        <end position="452"/>
    </location>
</feature>
<keyword evidence="1" id="KW-1133">Transmembrane helix</keyword>
<protein>
    <submittedName>
        <fullName evidence="4">VWA domain-containing protein</fullName>
    </submittedName>
</protein>
<keyword evidence="2" id="KW-0732">Signal</keyword>
<proteinExistence type="predicted"/>
<keyword evidence="5" id="KW-1185">Reference proteome</keyword>
<evidence type="ECO:0000259" key="3">
    <source>
        <dbReference type="PROSITE" id="PS50234"/>
    </source>
</evidence>
<evidence type="ECO:0000313" key="4">
    <source>
        <dbReference type="EMBL" id="MFC4427130.1"/>
    </source>
</evidence>
<sequence>MNAMLRGFCVLLAAALSVGAEAAVCQMASEGPAPSSVTRYVFLVDTSASMEGAGGSPRIFSRVKSTLLQFTRTSPPGTQVQINTFNQGLTGTRRFTLPAEQAAFAAYVNSLRADGQKTYVNRALADTYKALRNQKDVNTLLYVLTDGRDNEYGSQRRLREFVRDYRLSRGAYDWLYYVTLGLPTPPDTREALGSLPNTRLLSSAPGRLPSLSLVTLQPGRLNLGNLQLAPSPQRDLSVRVQGQSQALHARVDSPDLERHGAFLSAELNQPQASRLTGVRFTLRNAESLPAGRYTATLCLEGPSTVILQPGALPLSFAYHPQARYRLERGGPARVDLTQGAVSTQTYQLRAENTWATDPVTLTVPTIEGLALSLNGAHSAEVKPGSAVALSLRNTGLPRNQPVQVALRVNAAGAEVAAPAPLEVVQPLTFLQRYGLWLALAVLLSLSLLAAYLNGRRPWGNLQSDEGPPRRLRGKQVDAARLLSNPLLSGLVLQGRAIRPTLAAIPAGLEVRIGRSLLEPGDPLEPDEAMTITRDGSYIDTLTYKKA</sequence>
<accession>A0ABV8XS21</accession>
<gene>
    <name evidence="4" type="ORF">ACFOZ9_13015</name>
</gene>
<keyword evidence="1" id="KW-0812">Transmembrane</keyword>
<dbReference type="Gene3D" id="3.40.50.410">
    <property type="entry name" value="von Willebrand factor, type A domain"/>
    <property type="match status" value="1"/>
</dbReference>